<keyword evidence="2" id="KW-1185">Reference proteome</keyword>
<sequence>NCGGIGINVSDICANGNYIKGSSRYSSGVCRMLCDYNETVKYVDQGGNKCKGVPELRTTDLNPCIAIPDIFIVRVQDDDYWTIFSPMDAKISLGYDLNGLYSQKFNDAYIRYEVELKHKKTIKAQKLFFDIIKMQCNTSEPFLFFIDNTNKKSNQSNIEPIVTPNLCTEIVEHTESISVCNLRAIILPNHISSENEFDFTELQHSVRLLVNSCDRSIDLTSYPLS</sequence>
<accession>A0ACA9S6Y9</accession>
<evidence type="ECO:0000313" key="2">
    <source>
        <dbReference type="Proteomes" id="UP000789920"/>
    </source>
</evidence>
<proteinExistence type="predicted"/>
<comment type="caution">
    <text evidence="1">The sequence shown here is derived from an EMBL/GenBank/DDBJ whole genome shotgun (WGS) entry which is preliminary data.</text>
</comment>
<feature type="non-terminal residue" evidence="1">
    <location>
        <position position="1"/>
    </location>
</feature>
<organism evidence="1 2">
    <name type="scientific">Racocetra persica</name>
    <dbReference type="NCBI Taxonomy" id="160502"/>
    <lineage>
        <taxon>Eukaryota</taxon>
        <taxon>Fungi</taxon>
        <taxon>Fungi incertae sedis</taxon>
        <taxon>Mucoromycota</taxon>
        <taxon>Glomeromycotina</taxon>
        <taxon>Glomeromycetes</taxon>
        <taxon>Diversisporales</taxon>
        <taxon>Gigasporaceae</taxon>
        <taxon>Racocetra</taxon>
    </lineage>
</organism>
<feature type="non-terminal residue" evidence="1">
    <location>
        <position position="225"/>
    </location>
</feature>
<dbReference type="Proteomes" id="UP000789920">
    <property type="component" value="Unassembled WGS sequence"/>
</dbReference>
<reference evidence="1" key="1">
    <citation type="submission" date="2021-06" db="EMBL/GenBank/DDBJ databases">
        <authorList>
            <person name="Kallberg Y."/>
            <person name="Tangrot J."/>
            <person name="Rosling A."/>
        </authorList>
    </citation>
    <scope>NUCLEOTIDE SEQUENCE</scope>
    <source>
        <strain evidence="1">MA461A</strain>
    </source>
</reference>
<name>A0ACA9S6Y9_9GLOM</name>
<gene>
    <name evidence="1" type="ORF">RPERSI_LOCUS27717</name>
</gene>
<protein>
    <submittedName>
        <fullName evidence="1">27230_t:CDS:1</fullName>
    </submittedName>
</protein>
<dbReference type="EMBL" id="CAJVQC010098646">
    <property type="protein sequence ID" value="CAG8830172.1"/>
    <property type="molecule type" value="Genomic_DNA"/>
</dbReference>
<evidence type="ECO:0000313" key="1">
    <source>
        <dbReference type="EMBL" id="CAG8830172.1"/>
    </source>
</evidence>